<sequence>MFNESIEKFTTNTKGHAEEFNKRLDKLVENDKYLNSQISTVSTNVGTAQTTAEAAKKRADEAFQFASNGKNFWVDVIGNPLAYADTFATLKNKTQALKNVLVKNLSAKGQQSIGTEDLERLINKILNINIGKRTYTSTGDVGMIPGNTYKIVNIATLQFTPYLIVILNNHWGWVGSKLESIYIKGLEENSGIKVDSNNTVSYNFNNGGSSSPKYGEYRFIAYE</sequence>
<dbReference type="EMBL" id="JAAZWO010000009">
    <property type="protein sequence ID" value="MBC2398018.1"/>
    <property type="molecule type" value="Genomic_DNA"/>
</dbReference>
<gene>
    <name evidence="1" type="ORF">HGG79_09545</name>
</gene>
<evidence type="ECO:0008006" key="3">
    <source>
        <dbReference type="Google" id="ProtNLM"/>
    </source>
</evidence>
<keyword evidence="2" id="KW-1185">Reference proteome</keyword>
<dbReference type="Proteomes" id="UP000563151">
    <property type="component" value="Unassembled WGS sequence"/>
</dbReference>
<accession>A0A923J226</accession>
<evidence type="ECO:0000313" key="1">
    <source>
        <dbReference type="EMBL" id="MBC2398018.1"/>
    </source>
</evidence>
<comment type="caution">
    <text evidence="1">The sequence shown here is derived from an EMBL/GenBank/DDBJ whole genome shotgun (WGS) entry which is preliminary data.</text>
</comment>
<protein>
    <recommendedName>
        <fullName evidence="3">Tail fiber protein</fullName>
    </recommendedName>
</protein>
<proteinExistence type="predicted"/>
<organism evidence="1 2">
    <name type="scientific">Clostridium tetanomorphum</name>
    <dbReference type="NCBI Taxonomy" id="1553"/>
    <lineage>
        <taxon>Bacteria</taxon>
        <taxon>Bacillati</taxon>
        <taxon>Bacillota</taxon>
        <taxon>Clostridia</taxon>
        <taxon>Eubacteriales</taxon>
        <taxon>Clostridiaceae</taxon>
        <taxon>Clostridium</taxon>
    </lineage>
</organism>
<name>A0A923J226_CLOTT</name>
<reference evidence="1 2" key="1">
    <citation type="submission" date="2020-04" db="EMBL/GenBank/DDBJ databases">
        <title>Genomic insights into acetone-butanol-ethanol (ABE) fermentation by sequencing solventogenic clostridia strains.</title>
        <authorList>
            <person name="Brown S."/>
        </authorList>
    </citation>
    <scope>NUCLEOTIDE SEQUENCE [LARGE SCALE GENOMIC DNA]</scope>
    <source>
        <strain evidence="1 2">DJ011</strain>
    </source>
</reference>
<dbReference type="AlphaFoldDB" id="A0A923J226"/>
<dbReference type="RefSeq" id="WP_035149189.1">
    <property type="nucleotide sequence ID" value="NZ_JAAZWO010000009.1"/>
</dbReference>
<evidence type="ECO:0000313" key="2">
    <source>
        <dbReference type="Proteomes" id="UP000563151"/>
    </source>
</evidence>